<evidence type="ECO:0000313" key="2">
    <source>
        <dbReference type="Proteomes" id="UP000004846"/>
    </source>
</evidence>
<dbReference type="RefSeq" id="WP_002402251.1">
    <property type="nucleotide sequence ID" value="NZ_GL454460.1"/>
</dbReference>
<gene>
    <name evidence="1" type="ORF">HMPREF9498_01813</name>
</gene>
<dbReference type="EMBL" id="AEBR01000062">
    <property type="protein sequence ID" value="EFM82563.1"/>
    <property type="molecule type" value="Genomic_DNA"/>
</dbReference>
<organism evidence="1 2">
    <name type="scientific">Enterococcus faecalis TX4248</name>
    <dbReference type="NCBI Taxonomy" id="749495"/>
    <lineage>
        <taxon>Bacteria</taxon>
        <taxon>Bacillati</taxon>
        <taxon>Bacillota</taxon>
        <taxon>Bacilli</taxon>
        <taxon>Lactobacillales</taxon>
        <taxon>Enterococcaceae</taxon>
        <taxon>Enterococcus</taxon>
    </lineage>
</organism>
<reference evidence="1 2" key="1">
    <citation type="submission" date="2010-07" db="EMBL/GenBank/DDBJ databases">
        <authorList>
            <person name="Sid Ahmed O."/>
        </authorList>
    </citation>
    <scope>NUCLEOTIDE SEQUENCE [LARGE SCALE GENOMIC DNA]</scope>
    <source>
        <strain evidence="1 2">TX4248</strain>
    </source>
</reference>
<protein>
    <submittedName>
        <fullName evidence="1">Phage major tail protein, phi13 family</fullName>
    </submittedName>
</protein>
<dbReference type="AlphaFoldDB" id="A0A125W5K0"/>
<accession>A0A125W5K0</accession>
<proteinExistence type="predicted"/>
<name>A0A125W5K0_ENTFL</name>
<evidence type="ECO:0000313" key="1">
    <source>
        <dbReference type="EMBL" id="EFM82563.1"/>
    </source>
</evidence>
<sequence>MSSMSSISTKDKQLLYPIGIDDLFIVMWTQSETVSSGPTFDSEIWRLPNIVKLGIKGNGSTKDKWASNKLFARVSRETQHELTLDHVAIPIAIWDKMKGAVSKNGVSFSKSTPKEMPYFAVGAIGPLSNGEKSAFWYPKVQLAIAEEHEFETATEDMDIKDISCTMTATSLLVNDVIKSDYNSVRSSVTNMTVEKFMSKVIYDESQLEDSLLGERESE</sequence>
<dbReference type="HOGENOM" id="CLU_111949_0_0_9"/>
<dbReference type="Proteomes" id="UP000004846">
    <property type="component" value="Unassembled WGS sequence"/>
</dbReference>
<comment type="caution">
    <text evidence="1">The sequence shown here is derived from an EMBL/GenBank/DDBJ whole genome shotgun (WGS) entry which is preliminary data.</text>
</comment>